<reference evidence="2 3" key="1">
    <citation type="journal article" date="2007" name="Nature">
        <title>Evolution of genes and genomes on the Drosophila phylogeny.</title>
        <authorList>
            <consortium name="Drosophila 12 Genomes Consortium"/>
            <person name="Clark A.G."/>
            <person name="Eisen M.B."/>
            <person name="Smith D.R."/>
            <person name="Bergman C.M."/>
            <person name="Oliver B."/>
            <person name="Markow T.A."/>
            <person name="Kaufman T.C."/>
            <person name="Kellis M."/>
            <person name="Gelbart W."/>
            <person name="Iyer V.N."/>
            <person name="Pollard D.A."/>
            <person name="Sackton T.B."/>
            <person name="Larracuente A.M."/>
            <person name="Singh N.D."/>
            <person name="Abad J.P."/>
            <person name="Abt D.N."/>
            <person name="Adryan B."/>
            <person name="Aguade M."/>
            <person name="Akashi H."/>
            <person name="Anderson W.W."/>
            <person name="Aquadro C.F."/>
            <person name="Ardell D.H."/>
            <person name="Arguello R."/>
            <person name="Artieri C.G."/>
            <person name="Barbash D.A."/>
            <person name="Barker D."/>
            <person name="Barsanti P."/>
            <person name="Batterham P."/>
            <person name="Batzoglou S."/>
            <person name="Begun D."/>
            <person name="Bhutkar A."/>
            <person name="Blanco E."/>
            <person name="Bosak S.A."/>
            <person name="Bradley R.K."/>
            <person name="Brand A.D."/>
            <person name="Brent M.R."/>
            <person name="Brooks A.N."/>
            <person name="Brown R.H."/>
            <person name="Butlin R.K."/>
            <person name="Caggese C."/>
            <person name="Calvi B.R."/>
            <person name="Bernardo de Carvalho A."/>
            <person name="Caspi A."/>
            <person name="Castrezana S."/>
            <person name="Celniker S.E."/>
            <person name="Chang J.L."/>
            <person name="Chapple C."/>
            <person name="Chatterji S."/>
            <person name="Chinwalla A."/>
            <person name="Civetta A."/>
            <person name="Clifton S.W."/>
            <person name="Comeron J.M."/>
            <person name="Costello J.C."/>
            <person name="Coyne J.A."/>
            <person name="Daub J."/>
            <person name="David R.G."/>
            <person name="Delcher A.L."/>
            <person name="Delehaunty K."/>
            <person name="Do C.B."/>
            <person name="Ebling H."/>
            <person name="Edwards K."/>
            <person name="Eickbush T."/>
            <person name="Evans J.D."/>
            <person name="Filipski A."/>
            <person name="Findeiss S."/>
            <person name="Freyhult E."/>
            <person name="Fulton L."/>
            <person name="Fulton R."/>
            <person name="Garcia A.C."/>
            <person name="Gardiner A."/>
            <person name="Garfield D.A."/>
            <person name="Garvin B.E."/>
            <person name="Gibson G."/>
            <person name="Gilbert D."/>
            <person name="Gnerre S."/>
            <person name="Godfrey J."/>
            <person name="Good R."/>
            <person name="Gotea V."/>
            <person name="Gravely B."/>
            <person name="Greenberg A.J."/>
            <person name="Griffiths-Jones S."/>
            <person name="Gross S."/>
            <person name="Guigo R."/>
            <person name="Gustafson E.A."/>
            <person name="Haerty W."/>
            <person name="Hahn M.W."/>
            <person name="Halligan D.L."/>
            <person name="Halpern A.L."/>
            <person name="Halter G.M."/>
            <person name="Han M.V."/>
            <person name="Heger A."/>
            <person name="Hillier L."/>
            <person name="Hinrichs A.S."/>
            <person name="Holmes I."/>
            <person name="Hoskins R.A."/>
            <person name="Hubisz M.J."/>
            <person name="Hultmark D."/>
            <person name="Huntley M.A."/>
            <person name="Jaffe D.B."/>
            <person name="Jagadeeshan S."/>
            <person name="Jeck W.R."/>
            <person name="Johnson J."/>
            <person name="Jones C.D."/>
            <person name="Jordan W.C."/>
            <person name="Karpen G.H."/>
            <person name="Kataoka E."/>
            <person name="Keightley P.D."/>
            <person name="Kheradpour P."/>
            <person name="Kirkness E.F."/>
            <person name="Koerich L.B."/>
            <person name="Kristiansen K."/>
            <person name="Kudrna D."/>
            <person name="Kulathinal R.J."/>
            <person name="Kumar S."/>
            <person name="Kwok R."/>
            <person name="Lander E."/>
            <person name="Langley C.H."/>
            <person name="Lapoint R."/>
            <person name="Lazzaro B.P."/>
            <person name="Lee S.J."/>
            <person name="Levesque L."/>
            <person name="Li R."/>
            <person name="Lin C.F."/>
            <person name="Lin M.F."/>
            <person name="Lindblad-Toh K."/>
            <person name="Llopart A."/>
            <person name="Long M."/>
            <person name="Low L."/>
            <person name="Lozovsky E."/>
            <person name="Lu J."/>
            <person name="Luo M."/>
            <person name="Machado C.A."/>
            <person name="Makalowski W."/>
            <person name="Marzo M."/>
            <person name="Matsuda M."/>
            <person name="Matzkin L."/>
            <person name="McAllister B."/>
            <person name="McBride C.S."/>
            <person name="McKernan B."/>
            <person name="McKernan K."/>
            <person name="Mendez-Lago M."/>
            <person name="Minx P."/>
            <person name="Mollenhauer M.U."/>
            <person name="Montooth K."/>
            <person name="Mount S.M."/>
            <person name="Mu X."/>
            <person name="Myers E."/>
            <person name="Negre B."/>
            <person name="Newfeld S."/>
            <person name="Nielsen R."/>
            <person name="Noor M.A."/>
            <person name="O'Grady P."/>
            <person name="Pachter L."/>
            <person name="Papaceit M."/>
            <person name="Parisi M.J."/>
            <person name="Parisi M."/>
            <person name="Parts L."/>
            <person name="Pedersen J.S."/>
            <person name="Pesole G."/>
            <person name="Phillippy A.M."/>
            <person name="Ponting C.P."/>
            <person name="Pop M."/>
            <person name="Porcelli D."/>
            <person name="Powell J.R."/>
            <person name="Prohaska S."/>
            <person name="Pruitt K."/>
            <person name="Puig M."/>
            <person name="Quesneville H."/>
            <person name="Ram K.R."/>
            <person name="Rand D."/>
            <person name="Rasmussen M.D."/>
            <person name="Reed L.K."/>
            <person name="Reenan R."/>
            <person name="Reily A."/>
            <person name="Remington K.A."/>
            <person name="Rieger T.T."/>
            <person name="Ritchie M.G."/>
            <person name="Robin C."/>
            <person name="Rogers Y.H."/>
            <person name="Rohde C."/>
            <person name="Rozas J."/>
            <person name="Rubenfield M.J."/>
            <person name="Ruiz A."/>
            <person name="Russo S."/>
            <person name="Salzberg S.L."/>
            <person name="Sanchez-Gracia A."/>
            <person name="Saranga D.J."/>
            <person name="Sato H."/>
            <person name="Schaeffer S.W."/>
            <person name="Schatz M.C."/>
            <person name="Schlenke T."/>
            <person name="Schwartz R."/>
            <person name="Segarra C."/>
            <person name="Singh R.S."/>
            <person name="Sirot L."/>
            <person name="Sirota M."/>
            <person name="Sisneros N.B."/>
            <person name="Smith C.D."/>
            <person name="Smith T.F."/>
            <person name="Spieth J."/>
            <person name="Stage D.E."/>
            <person name="Stark A."/>
            <person name="Stephan W."/>
            <person name="Strausberg R.L."/>
            <person name="Strempel S."/>
            <person name="Sturgill D."/>
            <person name="Sutton G."/>
            <person name="Sutton G.G."/>
            <person name="Tao W."/>
            <person name="Teichmann S."/>
            <person name="Tobari Y.N."/>
            <person name="Tomimura Y."/>
            <person name="Tsolas J.M."/>
            <person name="Valente V.L."/>
            <person name="Venter E."/>
            <person name="Venter J.C."/>
            <person name="Vicario S."/>
            <person name="Vieira F.G."/>
            <person name="Vilella A.J."/>
            <person name="Villasante A."/>
            <person name="Walenz B."/>
            <person name="Wang J."/>
            <person name="Wasserman M."/>
            <person name="Watts T."/>
            <person name="Wilson D."/>
            <person name="Wilson R.K."/>
            <person name="Wing R.A."/>
            <person name="Wolfner M.F."/>
            <person name="Wong A."/>
            <person name="Wong G.K."/>
            <person name="Wu C.I."/>
            <person name="Wu G."/>
            <person name="Yamamoto D."/>
            <person name="Yang H.P."/>
            <person name="Yang S.P."/>
            <person name="Yorke J.A."/>
            <person name="Yoshida K."/>
            <person name="Zdobnov E."/>
            <person name="Zhang P."/>
            <person name="Zhang Y."/>
            <person name="Zimin A.V."/>
            <person name="Baldwin J."/>
            <person name="Abdouelleil A."/>
            <person name="Abdulkadir J."/>
            <person name="Abebe A."/>
            <person name="Abera B."/>
            <person name="Abreu J."/>
            <person name="Acer S.C."/>
            <person name="Aftuck L."/>
            <person name="Alexander A."/>
            <person name="An P."/>
            <person name="Anderson E."/>
            <person name="Anderson S."/>
            <person name="Arachi H."/>
            <person name="Azer M."/>
            <person name="Bachantsang P."/>
            <person name="Barry A."/>
            <person name="Bayul T."/>
            <person name="Berlin A."/>
            <person name="Bessette D."/>
            <person name="Bloom T."/>
            <person name="Blye J."/>
            <person name="Boguslavskiy L."/>
            <person name="Bonnet C."/>
            <person name="Boukhgalter B."/>
            <person name="Bourzgui I."/>
            <person name="Brown A."/>
            <person name="Cahill P."/>
            <person name="Channer S."/>
            <person name="Cheshatsang Y."/>
            <person name="Chuda L."/>
            <person name="Citroen M."/>
            <person name="Collymore A."/>
            <person name="Cooke P."/>
            <person name="Costello M."/>
            <person name="D'Aco K."/>
            <person name="Daza R."/>
            <person name="De Haan G."/>
            <person name="DeGray S."/>
            <person name="DeMaso C."/>
            <person name="Dhargay N."/>
            <person name="Dooley K."/>
            <person name="Dooley E."/>
            <person name="Doricent M."/>
            <person name="Dorje P."/>
            <person name="Dorjee K."/>
            <person name="Dupes A."/>
            <person name="Elong R."/>
            <person name="Falk J."/>
            <person name="Farina A."/>
            <person name="Faro S."/>
            <person name="Ferguson D."/>
            <person name="Fisher S."/>
            <person name="Foley C.D."/>
            <person name="Franke A."/>
            <person name="Friedrich D."/>
            <person name="Gadbois L."/>
            <person name="Gearin G."/>
            <person name="Gearin C.R."/>
            <person name="Giannoukos G."/>
            <person name="Goode T."/>
            <person name="Graham J."/>
            <person name="Grandbois E."/>
            <person name="Grewal S."/>
            <person name="Gyaltsen K."/>
            <person name="Hafez N."/>
            <person name="Hagos B."/>
            <person name="Hall J."/>
            <person name="Henson C."/>
            <person name="Hollinger A."/>
            <person name="Honan T."/>
            <person name="Huard M.D."/>
            <person name="Hughes L."/>
            <person name="Hurhula B."/>
            <person name="Husby M.E."/>
            <person name="Kamat A."/>
            <person name="Kanga B."/>
            <person name="Kashin S."/>
            <person name="Khazanovich D."/>
            <person name="Kisner P."/>
            <person name="Lance K."/>
            <person name="Lara M."/>
            <person name="Lee W."/>
            <person name="Lennon N."/>
            <person name="Letendre F."/>
            <person name="LeVine R."/>
            <person name="Lipovsky A."/>
            <person name="Liu X."/>
            <person name="Liu J."/>
            <person name="Liu S."/>
            <person name="Lokyitsang T."/>
            <person name="Lokyitsang Y."/>
            <person name="Lubonja R."/>
            <person name="Lui A."/>
            <person name="MacDonald P."/>
            <person name="Magnisalis V."/>
            <person name="Maru K."/>
            <person name="Matthews C."/>
            <person name="McCusker W."/>
            <person name="McDonough S."/>
            <person name="Mehta T."/>
            <person name="Meldrim J."/>
            <person name="Meneus L."/>
            <person name="Mihai O."/>
            <person name="Mihalev A."/>
            <person name="Mihova T."/>
            <person name="Mittelman R."/>
            <person name="Mlenga V."/>
            <person name="Montmayeur A."/>
            <person name="Mulrain L."/>
            <person name="Navidi A."/>
            <person name="Naylor J."/>
            <person name="Negash T."/>
            <person name="Nguyen T."/>
            <person name="Nguyen N."/>
            <person name="Nicol R."/>
            <person name="Norbu C."/>
            <person name="Norbu N."/>
            <person name="Novod N."/>
            <person name="O'Neill B."/>
            <person name="Osman S."/>
            <person name="Markiewicz E."/>
            <person name="Oyono O.L."/>
            <person name="Patti C."/>
            <person name="Phunkhang P."/>
            <person name="Pierre F."/>
            <person name="Priest M."/>
            <person name="Raghuraman S."/>
            <person name="Rege F."/>
            <person name="Reyes R."/>
            <person name="Rise C."/>
            <person name="Rogov P."/>
            <person name="Ross K."/>
            <person name="Ryan E."/>
            <person name="Settipalli S."/>
            <person name="Shea T."/>
            <person name="Sherpa N."/>
            <person name="Shi L."/>
            <person name="Shih D."/>
            <person name="Sparrow T."/>
            <person name="Spaulding J."/>
            <person name="Stalker J."/>
            <person name="Stange-Thomann N."/>
            <person name="Stavropoulos S."/>
            <person name="Stone C."/>
            <person name="Strader C."/>
            <person name="Tesfaye S."/>
            <person name="Thomson T."/>
            <person name="Thoulutsang Y."/>
            <person name="Thoulutsang D."/>
            <person name="Topham K."/>
            <person name="Topping I."/>
            <person name="Tsamla T."/>
            <person name="Vassiliev H."/>
            <person name="Vo A."/>
            <person name="Wangchuk T."/>
            <person name="Wangdi T."/>
            <person name="Weiand M."/>
            <person name="Wilkinson J."/>
            <person name="Wilson A."/>
            <person name="Yadav S."/>
            <person name="Young G."/>
            <person name="Yu Q."/>
            <person name="Zembek L."/>
            <person name="Zhong D."/>
            <person name="Zimmer A."/>
            <person name="Zwirko Z."/>
            <person name="Jaffe D.B."/>
            <person name="Alvarez P."/>
            <person name="Brockman W."/>
            <person name="Butler J."/>
            <person name="Chin C."/>
            <person name="Gnerre S."/>
            <person name="Grabherr M."/>
            <person name="Kleber M."/>
            <person name="Mauceli E."/>
            <person name="MacCallum I."/>
        </authorList>
    </citation>
    <scope>NUCLEOTIDE SEQUENCE [LARGE SCALE GENOMIC DNA]</scope>
    <source>
        <strain evidence="3">Tucson 14030-0811.24</strain>
    </source>
</reference>
<name>B4NCG6_DROWI</name>
<protein>
    <submittedName>
        <fullName evidence="2">Uncharacterized protein</fullName>
    </submittedName>
</protein>
<dbReference type="InParanoid" id="B4NCG6"/>
<dbReference type="EMBL" id="CH964239">
    <property type="protein sequence ID" value="EDW82525.1"/>
    <property type="molecule type" value="Genomic_DNA"/>
</dbReference>
<dbReference type="Proteomes" id="UP000007798">
    <property type="component" value="Unassembled WGS sequence"/>
</dbReference>
<sequence length="123" mass="13773">MQRLEGLLAKLLCLHLTLAIFLHSLGGVESRSLGQAARSIQIIKNIEDEPIPMTYQFITDHHQPTTLGQNYYIKPGQLVGSFNLDSGILNVRHQSDGKKPIKNKHNILFVAYGLKNNKPKDIS</sequence>
<dbReference type="PhylomeDB" id="B4NCG6"/>
<feature type="chain" id="PRO_5002819571" evidence="1">
    <location>
        <begin position="20"/>
        <end position="123"/>
    </location>
</feature>
<keyword evidence="1" id="KW-0732">Signal</keyword>
<evidence type="ECO:0000313" key="3">
    <source>
        <dbReference type="Proteomes" id="UP000007798"/>
    </source>
</evidence>
<feature type="signal peptide" evidence="1">
    <location>
        <begin position="1"/>
        <end position="19"/>
    </location>
</feature>
<dbReference type="OrthoDB" id="7882699at2759"/>
<dbReference type="HOGENOM" id="CLU_2017660_0_0_1"/>
<evidence type="ECO:0000256" key="1">
    <source>
        <dbReference type="SAM" id="SignalP"/>
    </source>
</evidence>
<gene>
    <name evidence="2" type="primary">Dwil\GK18862</name>
    <name evidence="2" type="ORF">Dwil_GK18862</name>
</gene>
<keyword evidence="3" id="KW-1185">Reference proteome</keyword>
<proteinExistence type="predicted"/>
<accession>B4NCG6</accession>
<organism evidence="2 3">
    <name type="scientific">Drosophila willistoni</name>
    <name type="common">Fruit fly</name>
    <dbReference type="NCBI Taxonomy" id="7260"/>
    <lineage>
        <taxon>Eukaryota</taxon>
        <taxon>Metazoa</taxon>
        <taxon>Ecdysozoa</taxon>
        <taxon>Arthropoda</taxon>
        <taxon>Hexapoda</taxon>
        <taxon>Insecta</taxon>
        <taxon>Pterygota</taxon>
        <taxon>Neoptera</taxon>
        <taxon>Endopterygota</taxon>
        <taxon>Diptera</taxon>
        <taxon>Brachycera</taxon>
        <taxon>Muscomorpha</taxon>
        <taxon>Ephydroidea</taxon>
        <taxon>Drosophilidae</taxon>
        <taxon>Drosophila</taxon>
        <taxon>Sophophora</taxon>
    </lineage>
</organism>
<evidence type="ECO:0000313" key="2">
    <source>
        <dbReference type="EMBL" id="EDW82525.1"/>
    </source>
</evidence>
<dbReference type="AlphaFoldDB" id="B4NCG6"/>